<evidence type="ECO:0008006" key="4">
    <source>
        <dbReference type="Google" id="ProtNLM"/>
    </source>
</evidence>
<evidence type="ECO:0000313" key="2">
    <source>
        <dbReference type="EMBL" id="MCU7613702.1"/>
    </source>
</evidence>
<accession>A0ABT2VUM2</accession>
<organism evidence="2 3">
    <name type="scientific">Chryseobacterium gilvum</name>
    <dbReference type="NCBI Taxonomy" id="2976534"/>
    <lineage>
        <taxon>Bacteria</taxon>
        <taxon>Pseudomonadati</taxon>
        <taxon>Bacteroidota</taxon>
        <taxon>Flavobacteriia</taxon>
        <taxon>Flavobacteriales</taxon>
        <taxon>Weeksellaceae</taxon>
        <taxon>Chryseobacterium group</taxon>
        <taxon>Chryseobacterium</taxon>
    </lineage>
</organism>
<keyword evidence="3" id="KW-1185">Reference proteome</keyword>
<dbReference type="InterPro" id="IPR016032">
    <property type="entry name" value="Sig_transdc_resp-reg_C-effctor"/>
</dbReference>
<dbReference type="Proteomes" id="UP001208114">
    <property type="component" value="Unassembled WGS sequence"/>
</dbReference>
<sequence length="126" mass="15046">MHSKNKELQDFVKKPLQKNNSPSAEKDHETQAENEILKLAKENSPRLLNRYKTLYPEFFEKLSAIQTHLQNSELIFCIYLKLNFTTKEIATFTYVTPKAIQNRKNRIRKKLNIPSRTDIYKWFDEL</sequence>
<dbReference type="Gene3D" id="1.10.10.10">
    <property type="entry name" value="Winged helix-like DNA-binding domain superfamily/Winged helix DNA-binding domain"/>
    <property type="match status" value="1"/>
</dbReference>
<name>A0ABT2VUM2_9FLAO</name>
<dbReference type="RefSeq" id="WP_262989545.1">
    <property type="nucleotide sequence ID" value="NZ_JAOTEN010000001.1"/>
</dbReference>
<feature type="compositionally biased region" description="Basic and acidic residues" evidence="1">
    <location>
        <begin position="1"/>
        <end position="13"/>
    </location>
</feature>
<feature type="region of interest" description="Disordered" evidence="1">
    <location>
        <begin position="1"/>
        <end position="36"/>
    </location>
</feature>
<dbReference type="InterPro" id="IPR036388">
    <property type="entry name" value="WH-like_DNA-bd_sf"/>
</dbReference>
<comment type="caution">
    <text evidence="2">The sequence shown here is derived from an EMBL/GenBank/DDBJ whole genome shotgun (WGS) entry which is preliminary data.</text>
</comment>
<feature type="compositionally biased region" description="Basic and acidic residues" evidence="1">
    <location>
        <begin position="24"/>
        <end position="36"/>
    </location>
</feature>
<evidence type="ECO:0000256" key="1">
    <source>
        <dbReference type="SAM" id="MobiDB-lite"/>
    </source>
</evidence>
<gene>
    <name evidence="2" type="ORF">N0B16_04560</name>
</gene>
<protein>
    <recommendedName>
        <fullName evidence="4">HTH luxR-type domain-containing protein</fullName>
    </recommendedName>
</protein>
<dbReference type="SUPFAM" id="SSF46894">
    <property type="entry name" value="C-terminal effector domain of the bipartite response regulators"/>
    <property type="match status" value="1"/>
</dbReference>
<dbReference type="EMBL" id="JAOTEN010000001">
    <property type="protein sequence ID" value="MCU7613702.1"/>
    <property type="molecule type" value="Genomic_DNA"/>
</dbReference>
<evidence type="ECO:0000313" key="3">
    <source>
        <dbReference type="Proteomes" id="UP001208114"/>
    </source>
</evidence>
<proteinExistence type="predicted"/>
<reference evidence="3" key="1">
    <citation type="submission" date="2023-07" db="EMBL/GenBank/DDBJ databases">
        <title>Chryseobacterium sp. GMJ5 Genome sequencing and assembly.</title>
        <authorList>
            <person name="Jung Y."/>
        </authorList>
    </citation>
    <scope>NUCLEOTIDE SEQUENCE [LARGE SCALE GENOMIC DNA]</scope>
    <source>
        <strain evidence="3">GMJ5</strain>
    </source>
</reference>